<dbReference type="EMBL" id="JYDP01007124">
    <property type="protein sequence ID" value="KRY78933.1"/>
    <property type="molecule type" value="Genomic_DNA"/>
</dbReference>
<name>A0A0V1EZ50_9BILA</name>
<keyword evidence="1" id="KW-0472">Membrane</keyword>
<proteinExistence type="predicted"/>
<dbReference type="Proteomes" id="UP000055024">
    <property type="component" value="Unassembled WGS sequence"/>
</dbReference>
<dbReference type="AlphaFoldDB" id="A0A0V1EZ50"/>
<evidence type="ECO:0000313" key="2">
    <source>
        <dbReference type="EMBL" id="KRY78933.1"/>
    </source>
</evidence>
<accession>A0A0V1EZ50</accession>
<feature type="transmembrane region" description="Helical" evidence="1">
    <location>
        <begin position="6"/>
        <end position="25"/>
    </location>
</feature>
<keyword evidence="1" id="KW-0812">Transmembrane</keyword>
<organism evidence="2 3">
    <name type="scientific">Trichinella zimbabwensis</name>
    <dbReference type="NCBI Taxonomy" id="268475"/>
    <lineage>
        <taxon>Eukaryota</taxon>
        <taxon>Metazoa</taxon>
        <taxon>Ecdysozoa</taxon>
        <taxon>Nematoda</taxon>
        <taxon>Enoplea</taxon>
        <taxon>Dorylaimia</taxon>
        <taxon>Trichinellida</taxon>
        <taxon>Trichinellidae</taxon>
        <taxon>Trichinella</taxon>
    </lineage>
</organism>
<comment type="caution">
    <text evidence="2">The sequence shown here is derived from an EMBL/GenBank/DDBJ whole genome shotgun (WGS) entry which is preliminary data.</text>
</comment>
<sequence length="30" mass="3753">MVDDLILYFPIPYLLQLEFLISYRFHILCY</sequence>
<evidence type="ECO:0000313" key="3">
    <source>
        <dbReference type="Proteomes" id="UP000055024"/>
    </source>
</evidence>
<keyword evidence="1" id="KW-1133">Transmembrane helix</keyword>
<protein>
    <submittedName>
        <fullName evidence="2">Uncharacterized protein</fullName>
    </submittedName>
</protein>
<gene>
    <name evidence="2" type="ORF">T11_7490</name>
</gene>
<keyword evidence="3" id="KW-1185">Reference proteome</keyword>
<reference evidence="2 3" key="1">
    <citation type="submission" date="2015-01" db="EMBL/GenBank/DDBJ databases">
        <title>Evolution of Trichinella species and genotypes.</title>
        <authorList>
            <person name="Korhonen P.K."/>
            <person name="Edoardo P."/>
            <person name="Giuseppe L.R."/>
            <person name="Gasser R.B."/>
        </authorList>
    </citation>
    <scope>NUCLEOTIDE SEQUENCE [LARGE SCALE GENOMIC DNA]</scope>
    <source>
        <strain evidence="2">ISS1029</strain>
    </source>
</reference>
<evidence type="ECO:0000256" key="1">
    <source>
        <dbReference type="SAM" id="Phobius"/>
    </source>
</evidence>